<protein>
    <submittedName>
        <fullName evidence="1">Uncharacterized protein</fullName>
    </submittedName>
</protein>
<proteinExistence type="predicted"/>
<name>A0A4Y9XU18_9APHY</name>
<dbReference type="AlphaFoldDB" id="A0A4Y9XU18"/>
<dbReference type="Proteomes" id="UP000298390">
    <property type="component" value="Unassembled WGS sequence"/>
</dbReference>
<gene>
    <name evidence="1" type="ORF">EVJ58_g9549</name>
</gene>
<dbReference type="EMBL" id="SEKV01000849">
    <property type="protein sequence ID" value="TFY53258.1"/>
    <property type="molecule type" value="Genomic_DNA"/>
</dbReference>
<reference evidence="1 2" key="1">
    <citation type="submission" date="2019-01" db="EMBL/GenBank/DDBJ databases">
        <title>Genome sequencing of the rare red list fungi Fomitopsis rosea.</title>
        <authorList>
            <person name="Buettner E."/>
            <person name="Kellner H."/>
        </authorList>
    </citation>
    <scope>NUCLEOTIDE SEQUENCE [LARGE SCALE GENOMIC DNA]</scope>
    <source>
        <strain evidence="1 2">DSM 105464</strain>
    </source>
</reference>
<evidence type="ECO:0000313" key="1">
    <source>
        <dbReference type="EMBL" id="TFY53258.1"/>
    </source>
</evidence>
<sequence length="69" mass="7392">MAQRSIIAPSMQYKSPTVFVRSTLPAFSKTSGVACGPAASYPNTVANETKNETKEINGITTDYCLAHPK</sequence>
<accession>A0A4Y9XU18</accession>
<organism evidence="1 2">
    <name type="scientific">Rhodofomes roseus</name>
    <dbReference type="NCBI Taxonomy" id="34475"/>
    <lineage>
        <taxon>Eukaryota</taxon>
        <taxon>Fungi</taxon>
        <taxon>Dikarya</taxon>
        <taxon>Basidiomycota</taxon>
        <taxon>Agaricomycotina</taxon>
        <taxon>Agaricomycetes</taxon>
        <taxon>Polyporales</taxon>
        <taxon>Rhodofomes</taxon>
    </lineage>
</organism>
<comment type="caution">
    <text evidence="1">The sequence shown here is derived from an EMBL/GenBank/DDBJ whole genome shotgun (WGS) entry which is preliminary data.</text>
</comment>
<evidence type="ECO:0000313" key="2">
    <source>
        <dbReference type="Proteomes" id="UP000298390"/>
    </source>
</evidence>